<evidence type="ECO:0000313" key="1">
    <source>
        <dbReference type="EMBL" id="MDP9897241.1"/>
    </source>
</evidence>
<name>A0AAW8DBT6_9BURK</name>
<feature type="non-terminal residue" evidence="1">
    <location>
        <position position="44"/>
    </location>
</feature>
<sequence>MKRFIEGADRHQVTLLPECLEDFVGEDNPVRIVDAFVNELDLQT</sequence>
<proteinExistence type="predicted"/>
<comment type="caution">
    <text evidence="1">The sequence shown here is derived from an EMBL/GenBank/DDBJ whole genome shotgun (WGS) entry which is preliminary data.</text>
</comment>
<protein>
    <submittedName>
        <fullName evidence="1">Transposase</fullName>
    </submittedName>
</protein>
<reference evidence="1" key="1">
    <citation type="submission" date="2023-07" db="EMBL/GenBank/DDBJ databases">
        <title>Sorghum-associated microbial communities from plants grown in Nebraska, USA.</title>
        <authorList>
            <person name="Schachtman D."/>
        </authorList>
    </citation>
    <scope>NUCLEOTIDE SEQUENCE</scope>
    <source>
        <strain evidence="1">DS3754</strain>
    </source>
</reference>
<dbReference type="Proteomes" id="UP001242045">
    <property type="component" value="Unassembled WGS sequence"/>
</dbReference>
<accession>A0AAW8DBT6</accession>
<dbReference type="EMBL" id="JAUSRD010000025">
    <property type="protein sequence ID" value="MDP9897241.1"/>
    <property type="molecule type" value="Genomic_DNA"/>
</dbReference>
<organism evidence="1 2">
    <name type="scientific">Variovorax boronicumulans</name>
    <dbReference type="NCBI Taxonomy" id="436515"/>
    <lineage>
        <taxon>Bacteria</taxon>
        <taxon>Pseudomonadati</taxon>
        <taxon>Pseudomonadota</taxon>
        <taxon>Betaproteobacteria</taxon>
        <taxon>Burkholderiales</taxon>
        <taxon>Comamonadaceae</taxon>
        <taxon>Variovorax</taxon>
    </lineage>
</organism>
<evidence type="ECO:0000313" key="2">
    <source>
        <dbReference type="Proteomes" id="UP001242045"/>
    </source>
</evidence>
<dbReference type="AlphaFoldDB" id="A0AAW8DBT6"/>
<gene>
    <name evidence="1" type="ORF">J2W31_006383</name>
</gene>